<dbReference type="InterPro" id="IPR032466">
    <property type="entry name" value="Metal_Hydrolase"/>
</dbReference>
<name>A0A4Q9RAC3_9GAMM</name>
<comment type="caution">
    <text evidence="3">The sequence shown here is derived from an EMBL/GenBank/DDBJ whole genome shotgun (WGS) entry which is preliminary data.</text>
</comment>
<feature type="domain" description="Amidohydrolase-related" evidence="2">
    <location>
        <begin position="4"/>
        <end position="278"/>
    </location>
</feature>
<keyword evidence="3" id="KW-0378">Hydrolase</keyword>
<dbReference type="EMBL" id="QJUL01000003">
    <property type="protein sequence ID" value="TBU96745.1"/>
    <property type="molecule type" value="Genomic_DNA"/>
</dbReference>
<evidence type="ECO:0000259" key="2">
    <source>
        <dbReference type="Pfam" id="PF04909"/>
    </source>
</evidence>
<comment type="similarity">
    <text evidence="1">Belongs to the metallo-dependent hydrolases superfamily.</text>
</comment>
<dbReference type="RefSeq" id="WP_131197355.1">
    <property type="nucleotide sequence ID" value="NZ_QJUL01000003.1"/>
</dbReference>
<dbReference type="PANTHER" id="PTHR43569:SF2">
    <property type="entry name" value="AMIDOHYDROLASE-RELATED DOMAIN-CONTAINING PROTEIN"/>
    <property type="match status" value="1"/>
</dbReference>
<dbReference type="Gene3D" id="3.20.20.140">
    <property type="entry name" value="Metal-dependent hydrolases"/>
    <property type="match status" value="1"/>
</dbReference>
<organism evidence="3 4">
    <name type="scientific">Phytopseudomonas dryadis</name>
    <dbReference type="NCBI Taxonomy" id="2487520"/>
    <lineage>
        <taxon>Bacteria</taxon>
        <taxon>Pseudomonadati</taxon>
        <taxon>Pseudomonadota</taxon>
        <taxon>Gammaproteobacteria</taxon>
        <taxon>Pseudomonadales</taxon>
        <taxon>Pseudomonadaceae</taxon>
        <taxon>Phytopseudomonas</taxon>
    </lineage>
</organism>
<dbReference type="GO" id="GO:0016787">
    <property type="term" value="F:hydrolase activity"/>
    <property type="evidence" value="ECO:0007669"/>
    <property type="project" value="UniProtKB-KW"/>
</dbReference>
<protein>
    <submittedName>
        <fullName evidence="3">Amidohydrolase</fullName>
    </submittedName>
</protein>
<sequence length="281" mass="30865">MNIIDIHPHIISGDEKRYPPAPLFGKRSDWSQERPSTVETLIEAMDEAGVGKAAVVHSSTTYGFDNSYVVDGCNQYKDRLVAVGSVDMLADDVPAVIKSWVDKGLAGLRIFTGGSTKDFDPSELDNPKSFKAWEALVELKLPMCIQTGPIGLPQVRMLAEKFPDVNIILDHLGRPDVLNGPPYANAASLFALADLPNIYLKLTPRIFGDVEREKASAETFFPRVVEAFGAQRMAWGSNFPTSPGTLKEILAIAEKGLACLNEEDRSWIFGKTAQKLYPALR</sequence>
<evidence type="ECO:0000256" key="1">
    <source>
        <dbReference type="ARBA" id="ARBA00038310"/>
    </source>
</evidence>
<dbReference type="OrthoDB" id="9787654at2"/>
<dbReference type="InterPro" id="IPR052350">
    <property type="entry name" value="Metallo-dep_Lactonases"/>
</dbReference>
<evidence type="ECO:0000313" key="4">
    <source>
        <dbReference type="Proteomes" id="UP000293172"/>
    </source>
</evidence>
<accession>A0A4Q9RAC3</accession>
<dbReference type="Proteomes" id="UP000293172">
    <property type="component" value="Unassembled WGS sequence"/>
</dbReference>
<dbReference type="PANTHER" id="PTHR43569">
    <property type="entry name" value="AMIDOHYDROLASE"/>
    <property type="match status" value="1"/>
</dbReference>
<dbReference type="Pfam" id="PF04909">
    <property type="entry name" value="Amidohydro_2"/>
    <property type="match status" value="1"/>
</dbReference>
<dbReference type="SUPFAM" id="SSF51556">
    <property type="entry name" value="Metallo-dependent hydrolases"/>
    <property type="match status" value="1"/>
</dbReference>
<evidence type="ECO:0000313" key="3">
    <source>
        <dbReference type="EMBL" id="TBU96745.1"/>
    </source>
</evidence>
<proteinExistence type="inferred from homology"/>
<dbReference type="AlphaFoldDB" id="A0A4Q9RAC3"/>
<reference evidence="3 4" key="1">
    <citation type="submission" date="2018-06" db="EMBL/GenBank/DDBJ databases">
        <title>Three novel Pseudomonas species isolated from symptomatic oak.</title>
        <authorList>
            <person name="Bueno-Gonzalez V."/>
            <person name="Brady C."/>
        </authorList>
    </citation>
    <scope>NUCLEOTIDE SEQUENCE [LARGE SCALE GENOMIC DNA]</scope>
    <source>
        <strain evidence="3 4">P6B</strain>
    </source>
</reference>
<dbReference type="InterPro" id="IPR006680">
    <property type="entry name" value="Amidohydro-rel"/>
</dbReference>
<gene>
    <name evidence="3" type="ORF">DNK44_03775</name>
</gene>